<protein>
    <submittedName>
        <fullName evidence="4">Glycosyl transferase family 2</fullName>
    </submittedName>
</protein>
<reference evidence="4 5" key="1">
    <citation type="submission" date="2018-03" db="EMBL/GenBank/DDBJ databases">
        <title>Genomic Encyclopedia of Archaeal and Bacterial Type Strains, Phase II (KMG-II): from individual species to whole genera.</title>
        <authorList>
            <person name="Goeker M."/>
        </authorList>
    </citation>
    <scope>NUCLEOTIDE SEQUENCE [LARGE SCALE GENOMIC DNA]</scope>
    <source>
        <strain evidence="4 5">DSM 101533</strain>
    </source>
</reference>
<evidence type="ECO:0000256" key="2">
    <source>
        <dbReference type="ARBA" id="ARBA00022692"/>
    </source>
</evidence>
<dbReference type="Pfam" id="PF13704">
    <property type="entry name" value="Glyco_tranf_2_4"/>
    <property type="match status" value="1"/>
</dbReference>
<dbReference type="EMBL" id="PVTP01000012">
    <property type="protein sequence ID" value="PRY75502.1"/>
    <property type="molecule type" value="Genomic_DNA"/>
</dbReference>
<keyword evidence="5" id="KW-1185">Reference proteome</keyword>
<evidence type="ECO:0000256" key="1">
    <source>
        <dbReference type="ARBA" id="ARBA00004167"/>
    </source>
</evidence>
<gene>
    <name evidence="4" type="ORF">CLV80_11289</name>
</gene>
<proteinExistence type="predicted"/>
<evidence type="ECO:0000313" key="5">
    <source>
        <dbReference type="Proteomes" id="UP000238007"/>
    </source>
</evidence>
<evidence type="ECO:0000313" key="4">
    <source>
        <dbReference type="EMBL" id="PRY75502.1"/>
    </source>
</evidence>
<dbReference type="GO" id="GO:0016020">
    <property type="term" value="C:membrane"/>
    <property type="evidence" value="ECO:0007669"/>
    <property type="project" value="UniProtKB-SubCell"/>
</dbReference>
<dbReference type="Proteomes" id="UP000238007">
    <property type="component" value="Unassembled WGS sequence"/>
</dbReference>
<accession>A0A2T0VVC9</accession>
<comment type="subcellular location">
    <subcellularLocation>
        <location evidence="1">Membrane</location>
        <topology evidence="1">Single-pass membrane protein</topology>
    </subcellularLocation>
</comment>
<keyword evidence="2" id="KW-0812">Transmembrane</keyword>
<keyword evidence="3" id="KW-1133">Transmembrane helix</keyword>
<dbReference type="AlphaFoldDB" id="A0A2T0VVC9"/>
<dbReference type="PANTHER" id="PTHR21461">
    <property type="entry name" value="GLYCOSYLTRANSFERASE FAMILY 92 PROTEIN"/>
    <property type="match status" value="1"/>
</dbReference>
<dbReference type="PANTHER" id="PTHR21461:SF69">
    <property type="entry name" value="GLYCOSYLTRANSFERASE FAMILY 92 PROTEIN"/>
    <property type="match status" value="1"/>
</dbReference>
<dbReference type="GO" id="GO:0016757">
    <property type="term" value="F:glycosyltransferase activity"/>
    <property type="evidence" value="ECO:0007669"/>
    <property type="project" value="TreeGrafter"/>
</dbReference>
<evidence type="ECO:0000256" key="3">
    <source>
        <dbReference type="ARBA" id="ARBA00022989"/>
    </source>
</evidence>
<organism evidence="4 5">
    <name type="scientific">Yoonia maritima</name>
    <dbReference type="NCBI Taxonomy" id="1435347"/>
    <lineage>
        <taxon>Bacteria</taxon>
        <taxon>Pseudomonadati</taxon>
        <taxon>Pseudomonadota</taxon>
        <taxon>Alphaproteobacteria</taxon>
        <taxon>Rhodobacterales</taxon>
        <taxon>Paracoccaceae</taxon>
        <taxon>Yoonia</taxon>
    </lineage>
</organism>
<dbReference type="RefSeq" id="WP_106358848.1">
    <property type="nucleotide sequence ID" value="NZ_PVTP01000012.1"/>
</dbReference>
<name>A0A2T0VVC9_9RHOB</name>
<dbReference type="GO" id="GO:0005737">
    <property type="term" value="C:cytoplasm"/>
    <property type="evidence" value="ECO:0007669"/>
    <property type="project" value="TreeGrafter"/>
</dbReference>
<keyword evidence="3" id="KW-0472">Membrane</keyword>
<comment type="caution">
    <text evidence="4">The sequence shown here is derived from an EMBL/GenBank/DDBJ whole genome shotgun (WGS) entry which is preliminary data.</text>
</comment>
<keyword evidence="4" id="KW-0808">Transferase</keyword>
<dbReference type="OrthoDB" id="4964299at2"/>
<sequence>MVDKERFLVVTTMKNEGPFMLEWIAFNRAIGFDDFIIYTNSCDDGTDAIAMRLEELGLAAHIDNNKRKIGRNGNELSPQLAALRLAPRHEKYAAADWVICADVDEFLNIRCGTSLPDLVNASGPADAISICWKLFGNDTRRNYEDVPITEQFFGCAPEDKINIYREAGVKTLFRNNGAFERMGVHRPRVKNHKSSDPNLKPVFDGITWRDAGGNTTDPSQISWRTWKGFKHDHARLHHYAVRSADSFLVKRDRGRTNHVNMDQGQEYFDAMNANYERDYSILNHVPGMLTELAKLKSDKVLNDLHAAAVEWHRAKIADIKSRDDWGDFIEMTYNHSGQARSAEKSKA</sequence>